<dbReference type="NCBIfam" id="NF033819">
    <property type="entry name" value="IS66_TnpB"/>
    <property type="match status" value="1"/>
</dbReference>
<protein>
    <submittedName>
        <fullName evidence="1">IS66 Orf2 like</fullName>
    </submittedName>
</protein>
<evidence type="ECO:0000313" key="2">
    <source>
        <dbReference type="Proteomes" id="UP000251853"/>
    </source>
</evidence>
<dbReference type="PANTHER" id="PTHR36455:SF1">
    <property type="entry name" value="BLR8292 PROTEIN"/>
    <property type="match status" value="1"/>
</dbReference>
<dbReference type="EMBL" id="UAVW01000015">
    <property type="protein sequence ID" value="SQB14110.1"/>
    <property type="molecule type" value="Genomic_DNA"/>
</dbReference>
<sequence>MMRHMAEKAEHIYLACGATDFRKQIQGLTALVSMQFQLDPYQGTNVFIFCNKRRDTIKVLRYDKNGFILASKQLLDGMRFQGPALLLR</sequence>
<dbReference type="Pfam" id="PF05717">
    <property type="entry name" value="TnpB_IS66"/>
    <property type="match status" value="1"/>
</dbReference>
<evidence type="ECO:0000313" key="1">
    <source>
        <dbReference type="EMBL" id="SQB14110.1"/>
    </source>
</evidence>
<organism evidence="1 2">
    <name type="scientific">Enterocloster clostridioformis</name>
    <dbReference type="NCBI Taxonomy" id="1531"/>
    <lineage>
        <taxon>Bacteria</taxon>
        <taxon>Bacillati</taxon>
        <taxon>Bacillota</taxon>
        <taxon>Clostridia</taxon>
        <taxon>Lachnospirales</taxon>
        <taxon>Lachnospiraceae</taxon>
        <taxon>Enterocloster</taxon>
    </lineage>
</organism>
<reference evidence="1 2" key="1">
    <citation type="submission" date="2018-06" db="EMBL/GenBank/DDBJ databases">
        <authorList>
            <consortium name="Pathogen Informatics"/>
            <person name="Doyle S."/>
        </authorList>
    </citation>
    <scope>NUCLEOTIDE SEQUENCE [LARGE SCALE GENOMIC DNA]</scope>
    <source>
        <strain evidence="1 2">NCTC11224</strain>
    </source>
</reference>
<name>A0A2X2WK35_9FIRM</name>
<accession>A0A2X2WK35</accession>
<gene>
    <name evidence="1" type="ORF">NCTC11224_03141</name>
</gene>
<proteinExistence type="predicted"/>
<keyword evidence="2" id="KW-1185">Reference proteome</keyword>
<dbReference type="PANTHER" id="PTHR36455">
    <property type="match status" value="1"/>
</dbReference>
<dbReference type="AlphaFoldDB" id="A0A2X2WK35"/>
<dbReference type="InterPro" id="IPR008878">
    <property type="entry name" value="Transposase_IS66_Orf2"/>
</dbReference>
<dbReference type="Proteomes" id="UP000251853">
    <property type="component" value="Unassembled WGS sequence"/>
</dbReference>